<protein>
    <submittedName>
        <fullName evidence="1">Uncharacterized protein</fullName>
    </submittedName>
</protein>
<comment type="caution">
    <text evidence="1">The sequence shown here is derived from an EMBL/GenBank/DDBJ whole genome shotgun (WGS) entry which is preliminary data.</text>
</comment>
<name>A0ABY0QXH8_9FLAO</name>
<dbReference type="EMBL" id="FNHD01000012">
    <property type="protein sequence ID" value="SDM08217.1"/>
    <property type="molecule type" value="Genomic_DNA"/>
</dbReference>
<proteinExistence type="predicted"/>
<evidence type="ECO:0000313" key="1">
    <source>
        <dbReference type="EMBL" id="SDM08217.1"/>
    </source>
</evidence>
<sequence length="39" mass="4526">MNTIHTPTAILHREQQETQLVAEPTLLFILPTRQIQSKK</sequence>
<gene>
    <name evidence="1" type="ORF">SAMN05216273_11292</name>
</gene>
<evidence type="ECO:0000313" key="2">
    <source>
        <dbReference type="Proteomes" id="UP000199242"/>
    </source>
</evidence>
<dbReference type="Proteomes" id="UP000199242">
    <property type="component" value="Unassembled WGS sequence"/>
</dbReference>
<reference evidence="1 2" key="1">
    <citation type="submission" date="2016-10" db="EMBL/GenBank/DDBJ databases">
        <authorList>
            <person name="Varghese N."/>
            <person name="Submissions S."/>
        </authorList>
    </citation>
    <scope>NUCLEOTIDE SEQUENCE [LARGE SCALE GENOMIC DNA]</scope>
    <source>
        <strain evidence="1 2">CGMCC 1.10941</strain>
    </source>
</reference>
<organism evidence="1 2">
    <name type="scientific">Chryseobacterium taihuense</name>
    <dbReference type="NCBI Taxonomy" id="1141221"/>
    <lineage>
        <taxon>Bacteria</taxon>
        <taxon>Pseudomonadati</taxon>
        <taxon>Bacteroidota</taxon>
        <taxon>Flavobacteriia</taxon>
        <taxon>Flavobacteriales</taxon>
        <taxon>Weeksellaceae</taxon>
        <taxon>Chryseobacterium group</taxon>
        <taxon>Chryseobacterium</taxon>
    </lineage>
</organism>
<accession>A0ABY0QXH8</accession>
<keyword evidence="2" id="KW-1185">Reference proteome</keyword>